<proteinExistence type="predicted"/>
<dbReference type="InterPro" id="IPR039306">
    <property type="entry name" value="MYOB"/>
</dbReference>
<feature type="compositionally biased region" description="Basic and acidic residues" evidence="2">
    <location>
        <begin position="373"/>
        <end position="390"/>
    </location>
</feature>
<feature type="compositionally biased region" description="Low complexity" evidence="2">
    <location>
        <begin position="212"/>
        <end position="228"/>
    </location>
</feature>
<feature type="region of interest" description="Disordered" evidence="2">
    <location>
        <begin position="359"/>
        <end position="390"/>
    </location>
</feature>
<feature type="coiled-coil region" evidence="1">
    <location>
        <begin position="392"/>
        <end position="426"/>
    </location>
</feature>
<feature type="region of interest" description="Disordered" evidence="2">
    <location>
        <begin position="120"/>
        <end position="139"/>
    </location>
</feature>
<sequence>MISDLIRETTLFMYEIVYHLSNKFPASVTARGPVRVGWDPMSHVGGYTELRVCSNTDSARCPGKIGWDPLSHVGYTDLKISSDSEFPFSDDDDGSSFISGIHEPKREGFVVQCVSKHQWKAQPSTDGTGTSDFGHASTNKNDKLLKSIRATDGASAKTDPIIYDPALVKPNHISVNVVSESAATGKEADLSGVVKEPTLKEPDRVDGELKPSASQNSSAQESNLSSNNTMSGVNGCADEKQVTDASKSNPKPMLHTTAVESALESLDEGYVEVTCNSSTVVPKLLVTQWILRYLKLSLERKLSEISCNGVPSNMPNGGQARKYMDDEPIQEETPRKERVLLNGQVEENVLHGQKDLHVSNGSSAAQEGPAHSESLDHEEKNDSDFHGQNDFMDHRETELVVLENEISDLNDRLEALETDHDFLEYMLYSLQNGNEGLRFL</sequence>
<keyword evidence="1" id="KW-0175">Coiled coil</keyword>
<dbReference type="AlphaFoldDB" id="A0A4Y1RYT8"/>
<feature type="region of interest" description="Disordered" evidence="2">
    <location>
        <begin position="182"/>
        <end position="254"/>
    </location>
</feature>
<dbReference type="EMBL" id="AP019304">
    <property type="protein sequence ID" value="BBH09600.1"/>
    <property type="molecule type" value="Genomic_DNA"/>
</dbReference>
<evidence type="ECO:0000256" key="1">
    <source>
        <dbReference type="SAM" id="Coils"/>
    </source>
</evidence>
<evidence type="ECO:0000313" key="3">
    <source>
        <dbReference type="EMBL" id="BBH09600.1"/>
    </source>
</evidence>
<evidence type="ECO:0000256" key="2">
    <source>
        <dbReference type="SAM" id="MobiDB-lite"/>
    </source>
</evidence>
<dbReference type="GO" id="GO:0017022">
    <property type="term" value="F:myosin binding"/>
    <property type="evidence" value="ECO:0007669"/>
    <property type="project" value="InterPro"/>
</dbReference>
<dbReference type="PANTHER" id="PTHR31448">
    <property type="entry name" value="MYOSIN-BINDING PROTEIN 2"/>
    <property type="match status" value="1"/>
</dbReference>
<protein>
    <submittedName>
        <fullName evidence="3">Uncharacterized protein</fullName>
    </submittedName>
</protein>
<feature type="compositionally biased region" description="Basic and acidic residues" evidence="2">
    <location>
        <begin position="197"/>
        <end position="209"/>
    </location>
</feature>
<feature type="compositionally biased region" description="Polar residues" evidence="2">
    <location>
        <begin position="121"/>
        <end position="139"/>
    </location>
</feature>
<organism evidence="3">
    <name type="scientific">Prunus dulcis</name>
    <name type="common">Almond</name>
    <name type="synonym">Amygdalus dulcis</name>
    <dbReference type="NCBI Taxonomy" id="3755"/>
    <lineage>
        <taxon>Eukaryota</taxon>
        <taxon>Viridiplantae</taxon>
        <taxon>Streptophyta</taxon>
        <taxon>Embryophyta</taxon>
        <taxon>Tracheophyta</taxon>
        <taxon>Spermatophyta</taxon>
        <taxon>Magnoliopsida</taxon>
        <taxon>eudicotyledons</taxon>
        <taxon>Gunneridae</taxon>
        <taxon>Pentapetalae</taxon>
        <taxon>rosids</taxon>
        <taxon>fabids</taxon>
        <taxon>Rosales</taxon>
        <taxon>Rosaceae</taxon>
        <taxon>Amygdaloideae</taxon>
        <taxon>Amygdaleae</taxon>
        <taxon>Prunus</taxon>
    </lineage>
</organism>
<gene>
    <name evidence="3" type="ORF">Prudu_022143</name>
</gene>
<reference evidence="3" key="1">
    <citation type="journal article" date="2019" name="Science">
        <title>Mutation of a bHLH transcription factor allowed almond domestication.</title>
        <authorList>
            <person name="Sanchez-Perez R."/>
            <person name="Pavan S."/>
            <person name="Mazzeo R."/>
            <person name="Moldovan C."/>
            <person name="Aiese Cigliano R."/>
            <person name="Del Cueto J."/>
            <person name="Ricciardi F."/>
            <person name="Lotti C."/>
            <person name="Ricciardi L."/>
            <person name="Dicenta F."/>
            <person name="Lopez-Marques R.L."/>
            <person name="Lindberg Moller B."/>
        </authorList>
    </citation>
    <scope>NUCLEOTIDE SEQUENCE</scope>
</reference>
<dbReference type="PANTHER" id="PTHR31448:SF39">
    <property type="entry name" value="MYOSIN-BINDING PROTEIN 4-RELATED"/>
    <property type="match status" value="1"/>
</dbReference>
<accession>A0A4Y1RYT8</accession>
<name>A0A4Y1RYT8_PRUDU</name>